<evidence type="ECO:0000256" key="3">
    <source>
        <dbReference type="ARBA" id="ARBA00022884"/>
    </source>
</evidence>
<keyword evidence="9" id="KW-1185">Reference proteome</keyword>
<protein>
    <recommendedName>
        <fullName evidence="5">Eukaryotic translation initiation factor 3 subunit B</fullName>
        <shortName evidence="5">eIF3b</shortName>
    </recommendedName>
    <alternativeName>
        <fullName evidence="5">Eukaryotic translation initiation factor 3 90 kDa subunit homolog</fullName>
        <shortName evidence="5">eIF3 p90</shortName>
    </alternativeName>
    <alternativeName>
        <fullName evidence="5">Translation initiation factor eIF3, p90 subunit homolog</fullName>
    </alternativeName>
</protein>
<evidence type="ECO:0000259" key="7">
    <source>
        <dbReference type="PROSITE" id="PS50102"/>
    </source>
</evidence>
<keyword evidence="3 5" id="KW-0694">RNA-binding</keyword>
<dbReference type="InterPro" id="IPR012677">
    <property type="entry name" value="Nucleotide-bd_a/b_plait_sf"/>
</dbReference>
<evidence type="ECO:0000256" key="2">
    <source>
        <dbReference type="ARBA" id="ARBA00022540"/>
    </source>
</evidence>
<evidence type="ECO:0000313" key="9">
    <source>
        <dbReference type="Proteomes" id="UP000886523"/>
    </source>
</evidence>
<keyword evidence="4 5" id="KW-0648">Protein biosynthesis</keyword>
<keyword evidence="2 5" id="KW-0396">Initiation factor</keyword>
<dbReference type="GO" id="GO:0033290">
    <property type="term" value="C:eukaryotic 48S preinitiation complex"/>
    <property type="evidence" value="ECO:0007669"/>
    <property type="project" value="UniProtKB-UniRule"/>
</dbReference>
<dbReference type="PIRSF" id="PIRSF036424">
    <property type="entry name" value="eIF3b"/>
    <property type="match status" value="1"/>
</dbReference>
<evidence type="ECO:0000256" key="5">
    <source>
        <dbReference type="HAMAP-Rule" id="MF_03001"/>
    </source>
</evidence>
<dbReference type="SMART" id="SM00360">
    <property type="entry name" value="RRM"/>
    <property type="match status" value="1"/>
</dbReference>
<dbReference type="GO" id="GO:0001732">
    <property type="term" value="P:formation of cytoplasmic translation initiation complex"/>
    <property type="evidence" value="ECO:0007669"/>
    <property type="project" value="UniProtKB-UniRule"/>
</dbReference>
<sequence length="751" mass="85733">MAPPNGIPTTLESDDGIDFSDIEARHQVPTVEGFDLVLVIDNLPLVEASRKDRLLQVFSKHLRKCNSPQPTDVFMPWDYAKNESKGYVFAEFATTDEANIAIASVQGSHFDKSHTLVVNRFADIDKFAALDETYLEPLRRRIYTQTWLADPQSRDQYLTYRDDMVSVHWHAKPSPSEIAEQRSGWTDLYCSWSPLGTYLVSIHRQGAQLWGGASWTRMVRFVHPLVKLVAFSPNEKYFVTWSPEPISILENGPLAVNKFTEDDEGNQIAIWDVKTGALLRTFPPAPMPPAPKAASEDDAAAVAAAEKRKQMAWPALKWSGDDKYVARVTLGSQISVYELPSMGLVGKKSIKIDGVIDFEWCPIGDRDREAEEKEAAKKGPRKDRENMFAYWTPEVSNQPARVTLMAFPSRTVLRSKNLFNVSDCKIYWQNSGDFLCVKVDRHTKTKKSIFCNLEIFRVREKDYPVEVIELKDAVLDFSWEPLGERFAIIHSSDPNLASGPAPGITIKTEVSFYAHDKGKGDFKLLKTLVNKTTNTIRWSPRGRHVILTTMGNSNQFGLEFWDLDFSMDDRKDVMPGGKEHEWGAGIQLLSPPNAEHYGITDVEWDPSGRFIATSASVWRHSIENGYAIWDFRGIEQEKHIIDKFKQFIWRPRPRTLLSKELQKAIRRNLKEYSRTFDEEDAAEESSASKELVAQRKRLVDEWNAWRSRIKRDREAEGLIDAGNSDPNSPEEKEEVQEWIEELIEIVEEVLD</sequence>
<dbReference type="Pfam" id="PF08662">
    <property type="entry name" value="eIF2A"/>
    <property type="match status" value="2"/>
</dbReference>
<dbReference type="PANTHER" id="PTHR14068:SF0">
    <property type="entry name" value="EUKARYOTIC TRANSLATION INITIATION FACTOR 3 SUBUNIT B"/>
    <property type="match status" value="1"/>
</dbReference>
<dbReference type="GO" id="GO:0016282">
    <property type="term" value="C:eukaryotic 43S preinitiation complex"/>
    <property type="evidence" value="ECO:0007669"/>
    <property type="project" value="UniProtKB-UniRule"/>
</dbReference>
<name>A0A9P6DX22_9AGAM</name>
<dbReference type="InterPro" id="IPR000504">
    <property type="entry name" value="RRM_dom"/>
</dbReference>
<comment type="caution">
    <text evidence="8">The sequence shown here is derived from an EMBL/GenBank/DDBJ whole genome shotgun (WGS) entry which is preliminary data.</text>
</comment>
<dbReference type="GO" id="GO:0005852">
    <property type="term" value="C:eukaryotic translation initiation factor 3 complex"/>
    <property type="evidence" value="ECO:0007669"/>
    <property type="project" value="UniProtKB-UniRule"/>
</dbReference>
<feature type="domain" description="RRM" evidence="7">
    <location>
        <begin position="36"/>
        <end position="123"/>
    </location>
</feature>
<reference evidence="8" key="1">
    <citation type="journal article" date="2020" name="Nat. Commun.">
        <title>Large-scale genome sequencing of mycorrhizal fungi provides insights into the early evolution of symbiotic traits.</title>
        <authorList>
            <person name="Miyauchi S."/>
            <person name="Kiss E."/>
            <person name="Kuo A."/>
            <person name="Drula E."/>
            <person name="Kohler A."/>
            <person name="Sanchez-Garcia M."/>
            <person name="Morin E."/>
            <person name="Andreopoulos B."/>
            <person name="Barry K.W."/>
            <person name="Bonito G."/>
            <person name="Buee M."/>
            <person name="Carver A."/>
            <person name="Chen C."/>
            <person name="Cichocki N."/>
            <person name="Clum A."/>
            <person name="Culley D."/>
            <person name="Crous P.W."/>
            <person name="Fauchery L."/>
            <person name="Girlanda M."/>
            <person name="Hayes R.D."/>
            <person name="Keri Z."/>
            <person name="LaButti K."/>
            <person name="Lipzen A."/>
            <person name="Lombard V."/>
            <person name="Magnuson J."/>
            <person name="Maillard F."/>
            <person name="Murat C."/>
            <person name="Nolan M."/>
            <person name="Ohm R.A."/>
            <person name="Pangilinan J."/>
            <person name="Pereira M.F."/>
            <person name="Perotto S."/>
            <person name="Peter M."/>
            <person name="Pfister S."/>
            <person name="Riley R."/>
            <person name="Sitrit Y."/>
            <person name="Stielow J.B."/>
            <person name="Szollosi G."/>
            <person name="Zifcakova L."/>
            <person name="Stursova M."/>
            <person name="Spatafora J.W."/>
            <person name="Tedersoo L."/>
            <person name="Vaario L.M."/>
            <person name="Yamada A."/>
            <person name="Yan M."/>
            <person name="Wang P."/>
            <person name="Xu J."/>
            <person name="Bruns T."/>
            <person name="Baldrian P."/>
            <person name="Vilgalys R."/>
            <person name="Dunand C."/>
            <person name="Henrissat B."/>
            <person name="Grigoriev I.V."/>
            <person name="Hibbett D."/>
            <person name="Nagy L.G."/>
            <person name="Martin F.M."/>
        </authorList>
    </citation>
    <scope>NUCLEOTIDE SEQUENCE</scope>
    <source>
        <strain evidence="8">UP504</strain>
    </source>
</reference>
<comment type="similarity">
    <text evidence="5 6">Belongs to the eIF-3 subunit B family.</text>
</comment>
<dbReference type="InterPro" id="IPR035979">
    <property type="entry name" value="RBD_domain_sf"/>
</dbReference>
<dbReference type="FunFam" id="2.130.10.10:FF:000947">
    <property type="entry name" value="Eukaryotic translation initiation factor 3 subunit B"/>
    <property type="match status" value="1"/>
</dbReference>
<comment type="function">
    <text evidence="6">Component of the eukaryotic translation initiation factor 3 (eIF-3) complex, which is involved in protein synthesis and, together with other initiation factors, stimulates binding of mRNA and methionyl-tRNAi to the 40S ribosome.</text>
</comment>
<accession>A0A9P6DX22</accession>
<dbReference type="Gene3D" id="3.30.70.330">
    <property type="match status" value="1"/>
</dbReference>
<evidence type="ECO:0000256" key="6">
    <source>
        <dbReference type="PIRNR" id="PIRNR036424"/>
    </source>
</evidence>
<dbReference type="GO" id="GO:0003723">
    <property type="term" value="F:RNA binding"/>
    <property type="evidence" value="ECO:0007669"/>
    <property type="project" value="UniProtKB-UniRule"/>
</dbReference>
<dbReference type="OrthoDB" id="10250414at2759"/>
<dbReference type="Gene3D" id="2.130.10.10">
    <property type="entry name" value="YVTN repeat-like/Quinoprotein amine dehydrogenase"/>
    <property type="match status" value="1"/>
</dbReference>
<comment type="function">
    <text evidence="5">RNA-binding component of the eukaryotic translation initiation factor 3 (eIF-3) complex, which is involved in protein synthesis of a specialized repertoire of mRNAs and, together with other initiation factors, stimulates binding of mRNA and methionyl-tRNAi to the 40S ribosome. The eIF-3 complex specifically targets and initiates translation of a subset of mRNAs involved in cell proliferation.</text>
</comment>
<evidence type="ECO:0000313" key="8">
    <source>
        <dbReference type="EMBL" id="KAF9513415.1"/>
    </source>
</evidence>
<evidence type="ECO:0000256" key="4">
    <source>
        <dbReference type="ARBA" id="ARBA00022917"/>
    </source>
</evidence>
<gene>
    <name evidence="5" type="primary">PRT1</name>
    <name evidence="8" type="ORF">BS47DRAFT_1372520</name>
</gene>
<keyword evidence="1 5" id="KW-0963">Cytoplasm</keyword>
<evidence type="ECO:0000256" key="1">
    <source>
        <dbReference type="ARBA" id="ARBA00022490"/>
    </source>
</evidence>
<dbReference type="Proteomes" id="UP000886523">
    <property type="component" value="Unassembled WGS sequence"/>
</dbReference>
<dbReference type="PANTHER" id="PTHR14068">
    <property type="entry name" value="EUKARYOTIC TRANSLATION INITIATION FACTOR 3 EIF3 -RELATED"/>
    <property type="match status" value="1"/>
</dbReference>
<organism evidence="8 9">
    <name type="scientific">Hydnum rufescens UP504</name>
    <dbReference type="NCBI Taxonomy" id="1448309"/>
    <lineage>
        <taxon>Eukaryota</taxon>
        <taxon>Fungi</taxon>
        <taxon>Dikarya</taxon>
        <taxon>Basidiomycota</taxon>
        <taxon>Agaricomycotina</taxon>
        <taxon>Agaricomycetes</taxon>
        <taxon>Cantharellales</taxon>
        <taxon>Hydnaceae</taxon>
        <taxon>Hydnum</taxon>
    </lineage>
</organism>
<dbReference type="SUPFAM" id="SSF54928">
    <property type="entry name" value="RNA-binding domain, RBD"/>
    <property type="match status" value="1"/>
</dbReference>
<comment type="subunit">
    <text evidence="5 6">Component of the eukaryotic translation initiation factor 3 (eIF-3) complex.</text>
</comment>
<dbReference type="AlphaFoldDB" id="A0A9P6DX22"/>
<dbReference type="HAMAP" id="MF_03001">
    <property type="entry name" value="eIF3b"/>
    <property type="match status" value="1"/>
</dbReference>
<proteinExistence type="inferred from homology"/>
<dbReference type="GO" id="GO:0031369">
    <property type="term" value="F:translation initiation factor binding"/>
    <property type="evidence" value="ECO:0007669"/>
    <property type="project" value="InterPro"/>
</dbReference>
<dbReference type="InterPro" id="IPR011400">
    <property type="entry name" value="EIF3B"/>
</dbReference>
<dbReference type="InterPro" id="IPR013979">
    <property type="entry name" value="TIF_beta_prop-like"/>
</dbReference>
<dbReference type="GO" id="GO:0003743">
    <property type="term" value="F:translation initiation factor activity"/>
    <property type="evidence" value="ECO:0007669"/>
    <property type="project" value="UniProtKB-UniRule"/>
</dbReference>
<comment type="subcellular location">
    <subcellularLocation>
        <location evidence="5 6">Cytoplasm</location>
    </subcellularLocation>
</comment>
<dbReference type="EMBL" id="MU128972">
    <property type="protein sequence ID" value="KAF9513415.1"/>
    <property type="molecule type" value="Genomic_DNA"/>
</dbReference>
<dbReference type="InterPro" id="IPR015943">
    <property type="entry name" value="WD40/YVTN_repeat-like_dom_sf"/>
</dbReference>
<dbReference type="PROSITE" id="PS50102">
    <property type="entry name" value="RRM"/>
    <property type="match status" value="1"/>
</dbReference>
<dbReference type="SUPFAM" id="SSF82171">
    <property type="entry name" value="DPP6 N-terminal domain-like"/>
    <property type="match status" value="1"/>
</dbReference>